<dbReference type="InterPro" id="IPR036463">
    <property type="entry name" value="Urease_gamma_sf"/>
</dbReference>
<dbReference type="GO" id="GO:0035550">
    <property type="term" value="C:urease complex"/>
    <property type="evidence" value="ECO:0007669"/>
    <property type="project" value="InterPro"/>
</dbReference>
<dbReference type="GO" id="GO:0009039">
    <property type="term" value="F:urease activity"/>
    <property type="evidence" value="ECO:0007669"/>
    <property type="project" value="UniProtKB-EC"/>
</dbReference>
<dbReference type="PANTHER" id="PTHR33569">
    <property type="entry name" value="UREASE"/>
    <property type="match status" value="1"/>
</dbReference>
<dbReference type="NCBIfam" id="TIGR00193">
    <property type="entry name" value="urease_gam"/>
    <property type="match status" value="1"/>
</dbReference>
<dbReference type="OrthoDB" id="9797217at2"/>
<dbReference type="AlphaFoldDB" id="A0A2W2CU92"/>
<evidence type="ECO:0000313" key="6">
    <source>
        <dbReference type="Proteomes" id="UP000249304"/>
    </source>
</evidence>
<name>A0A2W2CU92_9ACTN</name>
<evidence type="ECO:0000256" key="1">
    <source>
        <dbReference type="ARBA" id="ARBA00004897"/>
    </source>
</evidence>
<keyword evidence="6" id="KW-1185">Reference proteome</keyword>
<dbReference type="RefSeq" id="WP_111185374.1">
    <property type="nucleotide sequence ID" value="NZ_POUD01000444.1"/>
</dbReference>
<reference evidence="5 6" key="1">
    <citation type="submission" date="2018-01" db="EMBL/GenBank/DDBJ databases">
        <title>Draft genome sequence of Nonomuraea sp. KC333.</title>
        <authorList>
            <person name="Sahin N."/>
            <person name="Saygin H."/>
            <person name="Ay H."/>
        </authorList>
    </citation>
    <scope>NUCLEOTIDE SEQUENCE [LARGE SCALE GENOMIC DNA]</scope>
    <source>
        <strain evidence="5 6">KC333</strain>
    </source>
</reference>
<dbReference type="Pfam" id="PF00699">
    <property type="entry name" value="Urease_beta"/>
    <property type="match status" value="1"/>
</dbReference>
<dbReference type="Proteomes" id="UP000249304">
    <property type="component" value="Unassembled WGS sequence"/>
</dbReference>
<dbReference type="GO" id="GO:0016151">
    <property type="term" value="F:nickel cation binding"/>
    <property type="evidence" value="ECO:0007669"/>
    <property type="project" value="InterPro"/>
</dbReference>
<comment type="caution">
    <text evidence="5">The sequence shown here is derived from an EMBL/GenBank/DDBJ whole genome shotgun (WGS) entry which is preliminary data.</text>
</comment>
<evidence type="ECO:0000256" key="2">
    <source>
        <dbReference type="ARBA" id="ARBA00012934"/>
    </source>
</evidence>
<evidence type="ECO:0000313" key="5">
    <source>
        <dbReference type="EMBL" id="PZG03212.1"/>
    </source>
</evidence>
<keyword evidence="3" id="KW-0378">Hydrolase</keyword>
<dbReference type="InterPro" id="IPR002026">
    <property type="entry name" value="Urease_gamma/gamma-beta_su"/>
</dbReference>
<sequence>MHLTPAEHDRLTVFTVAELARRRRARGAKLSAPEVIALVADAVFEAAWDGLPMDEVIAAGRGAVRAEDARPGVAALVRRVEVDALFPAGTALVAVDDPLGREPEPGDPGAVIPAAPENTGLVPGRARLEIEVTNTADVDVHVSSHYPFWQANAALAFDREAARGHRLDVPAGSSLGFPPGATITVRLVRLGGAATAPRLTLEDGR</sequence>
<comment type="catalytic activity">
    <reaction evidence="4">
        <text>urea + 2 H2O + H(+) = hydrogencarbonate + 2 NH4(+)</text>
        <dbReference type="Rhea" id="RHEA:20557"/>
        <dbReference type="ChEBI" id="CHEBI:15377"/>
        <dbReference type="ChEBI" id="CHEBI:15378"/>
        <dbReference type="ChEBI" id="CHEBI:16199"/>
        <dbReference type="ChEBI" id="CHEBI:17544"/>
        <dbReference type="ChEBI" id="CHEBI:28938"/>
        <dbReference type="EC" id="3.5.1.5"/>
    </reaction>
</comment>
<gene>
    <name evidence="5" type="primary">ureA</name>
    <name evidence="5" type="ORF">C1J01_46335</name>
</gene>
<dbReference type="Gene3D" id="3.30.280.10">
    <property type="entry name" value="Urease, gamma-like subunit"/>
    <property type="match status" value="1"/>
</dbReference>
<dbReference type="EMBL" id="POUD01000444">
    <property type="protein sequence ID" value="PZG03212.1"/>
    <property type="molecule type" value="Genomic_DNA"/>
</dbReference>
<evidence type="ECO:0000256" key="4">
    <source>
        <dbReference type="ARBA" id="ARBA00047778"/>
    </source>
</evidence>
<accession>A0A2W2CU92</accession>
<dbReference type="GO" id="GO:0043419">
    <property type="term" value="P:urea catabolic process"/>
    <property type="evidence" value="ECO:0007669"/>
    <property type="project" value="UniProtKB-UniPathway"/>
</dbReference>
<organism evidence="5 6">
    <name type="scientific">Nonomuraea aridisoli</name>
    <dbReference type="NCBI Taxonomy" id="2070368"/>
    <lineage>
        <taxon>Bacteria</taxon>
        <taxon>Bacillati</taxon>
        <taxon>Actinomycetota</taxon>
        <taxon>Actinomycetes</taxon>
        <taxon>Streptosporangiales</taxon>
        <taxon>Streptosporangiaceae</taxon>
        <taxon>Nonomuraea</taxon>
    </lineage>
</organism>
<dbReference type="EC" id="3.5.1.5" evidence="2"/>
<dbReference type="Gene3D" id="2.10.150.10">
    <property type="entry name" value="Urease, beta subunit"/>
    <property type="match status" value="1"/>
</dbReference>
<protein>
    <recommendedName>
        <fullName evidence="2">urease</fullName>
        <ecNumber evidence="2">3.5.1.5</ecNumber>
    </recommendedName>
</protein>
<dbReference type="InterPro" id="IPR036461">
    <property type="entry name" value="Urease_betasu_sf"/>
</dbReference>
<dbReference type="Pfam" id="PF00547">
    <property type="entry name" value="Urease_gamma"/>
    <property type="match status" value="1"/>
</dbReference>
<dbReference type="InterPro" id="IPR050069">
    <property type="entry name" value="Urease_subunit"/>
</dbReference>
<proteinExistence type="predicted"/>
<dbReference type="PANTHER" id="PTHR33569:SF1">
    <property type="entry name" value="UREASE"/>
    <property type="match status" value="1"/>
</dbReference>
<comment type="pathway">
    <text evidence="1">Nitrogen metabolism; urea degradation; CO(2) and NH(3) from urea (urease route): step 1/1.</text>
</comment>
<dbReference type="UniPathway" id="UPA00258">
    <property type="reaction ID" value="UER00370"/>
</dbReference>
<evidence type="ECO:0000256" key="3">
    <source>
        <dbReference type="ARBA" id="ARBA00022801"/>
    </source>
</evidence>
<dbReference type="InterPro" id="IPR002019">
    <property type="entry name" value="Urease_beta-like"/>
</dbReference>
<dbReference type="SUPFAM" id="SSF54111">
    <property type="entry name" value="Urease, gamma-subunit"/>
    <property type="match status" value="1"/>
</dbReference>
<dbReference type="SUPFAM" id="SSF51278">
    <property type="entry name" value="Urease, beta-subunit"/>
    <property type="match status" value="1"/>
</dbReference>